<dbReference type="Gene3D" id="1.20.1280.50">
    <property type="match status" value="1"/>
</dbReference>
<dbReference type="CDD" id="cd22157">
    <property type="entry name" value="F-box_AtFBW1-like"/>
    <property type="match status" value="1"/>
</dbReference>
<protein>
    <recommendedName>
        <fullName evidence="1">F-box domain-containing protein</fullName>
    </recommendedName>
</protein>
<name>A0AAE1IWV7_9FABA</name>
<dbReference type="Pfam" id="PF00646">
    <property type="entry name" value="F-box"/>
    <property type="match status" value="1"/>
</dbReference>
<dbReference type="PANTHER" id="PTHR31672">
    <property type="entry name" value="BNACNNG10540D PROTEIN"/>
    <property type="match status" value="1"/>
</dbReference>
<feature type="domain" description="F-box" evidence="1">
    <location>
        <begin position="21"/>
        <end position="67"/>
    </location>
</feature>
<dbReference type="Pfam" id="PF08268">
    <property type="entry name" value="FBA_3"/>
    <property type="match status" value="1"/>
</dbReference>
<dbReference type="InterPro" id="IPR036047">
    <property type="entry name" value="F-box-like_dom_sf"/>
</dbReference>
<dbReference type="InterPro" id="IPR011043">
    <property type="entry name" value="Gal_Oxase/kelch_b-propeller"/>
</dbReference>
<accession>A0AAE1IWV7</accession>
<sequence length="410" mass="47186">MSPPLPTIGCEQSYAMKIREDHNIRYIPYDILANILRRLPVKSLIRFQCVSKDWENLIKSPSFIRDCLHHTSRPTPLLLLSFRALTPRYRFQLLDPRSKQVLEIQNPPLIDSCRDLDIVGSCNGLVCLQVFNEKYALSLPCSSNNSGMSTSNLLLWNPTTRQFRKVPRTMEDLNARHRFGFGFSPIDNDYKIVKLKCCFAFNPAQVYSLNSGSWEEVEFENSDGKIWISSCKNVAVNGSVYWLGGKQGESDDYDFNSLVVSIDLTNLVCTSIPSPDLGSKRSRRAEIILYENKLAVLAITKSRIHLWVMEEDTCASRGRWTWTKKYTCSFCSERLYPSLLNEVTIWKNKIVYRPNGVYNEDAEGRTRFCLLDLTTNELKEFVIKNGRYDASIYTYVESHVSVAHINHREL</sequence>
<dbReference type="InterPro" id="IPR015915">
    <property type="entry name" value="Kelch-typ_b-propeller"/>
</dbReference>
<dbReference type="EMBL" id="JAWXYG010000011">
    <property type="protein sequence ID" value="KAK4259377.1"/>
    <property type="molecule type" value="Genomic_DNA"/>
</dbReference>
<dbReference type="AlphaFoldDB" id="A0AAE1IWV7"/>
<dbReference type="InterPro" id="IPR013187">
    <property type="entry name" value="F-box-assoc_dom_typ3"/>
</dbReference>
<gene>
    <name evidence="2" type="ORF">QN277_005716</name>
</gene>
<evidence type="ECO:0000313" key="3">
    <source>
        <dbReference type="Proteomes" id="UP001293593"/>
    </source>
</evidence>
<dbReference type="NCBIfam" id="TIGR01640">
    <property type="entry name" value="F_box_assoc_1"/>
    <property type="match status" value="1"/>
</dbReference>
<dbReference type="Proteomes" id="UP001293593">
    <property type="component" value="Unassembled WGS sequence"/>
</dbReference>
<comment type="caution">
    <text evidence="2">The sequence shown here is derived from an EMBL/GenBank/DDBJ whole genome shotgun (WGS) entry which is preliminary data.</text>
</comment>
<dbReference type="PROSITE" id="PS50181">
    <property type="entry name" value="FBOX"/>
    <property type="match status" value="1"/>
</dbReference>
<dbReference type="SUPFAM" id="SSF50965">
    <property type="entry name" value="Galactose oxidase, central domain"/>
    <property type="match status" value="1"/>
</dbReference>
<keyword evidence="3" id="KW-1185">Reference proteome</keyword>
<dbReference type="InterPro" id="IPR017451">
    <property type="entry name" value="F-box-assoc_interact_dom"/>
</dbReference>
<dbReference type="SUPFAM" id="SSF81383">
    <property type="entry name" value="F-box domain"/>
    <property type="match status" value="1"/>
</dbReference>
<dbReference type="InterPro" id="IPR001810">
    <property type="entry name" value="F-box_dom"/>
</dbReference>
<dbReference type="Gene3D" id="2.120.10.80">
    <property type="entry name" value="Kelch-type beta propeller"/>
    <property type="match status" value="1"/>
</dbReference>
<dbReference type="InterPro" id="IPR050796">
    <property type="entry name" value="SCF_F-box_component"/>
</dbReference>
<proteinExistence type="predicted"/>
<dbReference type="PANTHER" id="PTHR31672:SF13">
    <property type="entry name" value="F-BOX PROTEIN CPR30-LIKE"/>
    <property type="match status" value="1"/>
</dbReference>
<evidence type="ECO:0000259" key="1">
    <source>
        <dbReference type="PROSITE" id="PS50181"/>
    </source>
</evidence>
<reference evidence="2" key="1">
    <citation type="submission" date="2023-10" db="EMBL/GenBank/DDBJ databases">
        <title>Chromosome-level genome of the transformable northern wattle, Acacia crassicarpa.</title>
        <authorList>
            <person name="Massaro I."/>
            <person name="Sinha N.R."/>
            <person name="Poethig S."/>
            <person name="Leichty A.R."/>
        </authorList>
    </citation>
    <scope>NUCLEOTIDE SEQUENCE</scope>
    <source>
        <strain evidence="2">Acra3RX</strain>
        <tissue evidence="2">Leaf</tissue>
    </source>
</reference>
<evidence type="ECO:0000313" key="2">
    <source>
        <dbReference type="EMBL" id="KAK4259377.1"/>
    </source>
</evidence>
<dbReference type="SMART" id="SM00256">
    <property type="entry name" value="FBOX"/>
    <property type="match status" value="1"/>
</dbReference>
<organism evidence="2 3">
    <name type="scientific">Acacia crassicarpa</name>
    <name type="common">northern wattle</name>
    <dbReference type="NCBI Taxonomy" id="499986"/>
    <lineage>
        <taxon>Eukaryota</taxon>
        <taxon>Viridiplantae</taxon>
        <taxon>Streptophyta</taxon>
        <taxon>Embryophyta</taxon>
        <taxon>Tracheophyta</taxon>
        <taxon>Spermatophyta</taxon>
        <taxon>Magnoliopsida</taxon>
        <taxon>eudicotyledons</taxon>
        <taxon>Gunneridae</taxon>
        <taxon>Pentapetalae</taxon>
        <taxon>rosids</taxon>
        <taxon>fabids</taxon>
        <taxon>Fabales</taxon>
        <taxon>Fabaceae</taxon>
        <taxon>Caesalpinioideae</taxon>
        <taxon>mimosoid clade</taxon>
        <taxon>Acacieae</taxon>
        <taxon>Acacia</taxon>
    </lineage>
</organism>